<evidence type="ECO:0000256" key="1">
    <source>
        <dbReference type="ARBA" id="ARBA00004496"/>
    </source>
</evidence>
<protein>
    <recommendedName>
        <fullName evidence="6">WH2 domain-containing protein</fullName>
    </recommendedName>
</protein>
<sequence length="186" mass="20855">MSFFGYRRELSKYEDVDEDELLASLSPEELAELEKELVDIDPDANVPIGLRQRDQTDKTPTGTFSREALMKYWENETRKLLENEIGETGCILKELKNALRPVSAERRAEEGGSRPSTPMRSAHDQLMESIRSSSLRNLRRVRGRRGIMRKDTTSPFGGGGVGGGGFGCEKQKRTNSPKGKLHKKGV</sequence>
<dbReference type="GO" id="GO:0005865">
    <property type="term" value="C:striated muscle thin filament"/>
    <property type="evidence" value="ECO:0007669"/>
    <property type="project" value="TreeGrafter"/>
</dbReference>
<keyword evidence="5" id="KW-1185">Reference proteome</keyword>
<accession>A0A3B3TGU0</accession>
<dbReference type="GO" id="GO:0006936">
    <property type="term" value="P:muscle contraction"/>
    <property type="evidence" value="ECO:0007669"/>
    <property type="project" value="TreeGrafter"/>
</dbReference>
<dbReference type="PANTHER" id="PTHR10901">
    <property type="entry name" value="TROPOMODULIN"/>
    <property type="match status" value="1"/>
</dbReference>
<dbReference type="Proteomes" id="UP000261500">
    <property type="component" value="Unplaced"/>
</dbReference>
<evidence type="ECO:0000256" key="2">
    <source>
        <dbReference type="ARBA" id="ARBA00022490"/>
    </source>
</evidence>
<dbReference type="AlphaFoldDB" id="A0A3B3TGU0"/>
<feature type="compositionally biased region" description="Basic residues" evidence="3">
    <location>
        <begin position="137"/>
        <end position="147"/>
    </location>
</feature>
<dbReference type="GO" id="GO:0030239">
    <property type="term" value="P:myofibril assembly"/>
    <property type="evidence" value="ECO:0007669"/>
    <property type="project" value="TreeGrafter"/>
</dbReference>
<dbReference type="Ensembl" id="ENSPLAT00000016406.1">
    <property type="protein sequence ID" value="ENSPLAP00000000450.1"/>
    <property type="gene ID" value="ENSPLAG00000001287.1"/>
</dbReference>
<dbReference type="GeneTree" id="ENSGT00940000156567"/>
<dbReference type="InterPro" id="IPR004934">
    <property type="entry name" value="TMOD"/>
</dbReference>
<feature type="region of interest" description="Disordered" evidence="3">
    <location>
        <begin position="136"/>
        <end position="186"/>
    </location>
</feature>
<feature type="compositionally biased region" description="Basic and acidic residues" evidence="3">
    <location>
        <begin position="101"/>
        <end position="112"/>
    </location>
</feature>
<name>A0A3B3TGU0_9TELE</name>
<dbReference type="GO" id="GO:0051694">
    <property type="term" value="P:pointed-end actin filament capping"/>
    <property type="evidence" value="ECO:0007669"/>
    <property type="project" value="InterPro"/>
</dbReference>
<feature type="compositionally biased region" description="Gly residues" evidence="3">
    <location>
        <begin position="156"/>
        <end position="167"/>
    </location>
</feature>
<comment type="subcellular location">
    <subcellularLocation>
        <location evidence="1">Cytoplasm</location>
    </subcellularLocation>
</comment>
<organism evidence="4 5">
    <name type="scientific">Poecilia latipinna</name>
    <name type="common">sailfin molly</name>
    <dbReference type="NCBI Taxonomy" id="48699"/>
    <lineage>
        <taxon>Eukaryota</taxon>
        <taxon>Metazoa</taxon>
        <taxon>Chordata</taxon>
        <taxon>Craniata</taxon>
        <taxon>Vertebrata</taxon>
        <taxon>Euteleostomi</taxon>
        <taxon>Actinopterygii</taxon>
        <taxon>Neopterygii</taxon>
        <taxon>Teleostei</taxon>
        <taxon>Neoteleostei</taxon>
        <taxon>Acanthomorphata</taxon>
        <taxon>Ovalentaria</taxon>
        <taxon>Atherinomorphae</taxon>
        <taxon>Cyprinodontiformes</taxon>
        <taxon>Poeciliidae</taxon>
        <taxon>Poeciliinae</taxon>
        <taxon>Poecilia</taxon>
    </lineage>
</organism>
<dbReference type="GO" id="GO:0007015">
    <property type="term" value="P:actin filament organization"/>
    <property type="evidence" value="ECO:0007669"/>
    <property type="project" value="TreeGrafter"/>
</dbReference>
<feature type="region of interest" description="Disordered" evidence="3">
    <location>
        <begin position="42"/>
        <end position="63"/>
    </location>
</feature>
<dbReference type="PANTHER" id="PTHR10901:SF12">
    <property type="entry name" value="LEIOMODIN-2"/>
    <property type="match status" value="1"/>
</dbReference>
<evidence type="ECO:0000313" key="5">
    <source>
        <dbReference type="Proteomes" id="UP000261500"/>
    </source>
</evidence>
<dbReference type="Pfam" id="PF03250">
    <property type="entry name" value="Tropomodulin"/>
    <property type="match status" value="1"/>
</dbReference>
<dbReference type="STRING" id="48699.ENSPLAP00000000450"/>
<dbReference type="GO" id="GO:0005523">
    <property type="term" value="F:tropomyosin binding"/>
    <property type="evidence" value="ECO:0007669"/>
    <property type="project" value="InterPro"/>
</dbReference>
<reference evidence="4" key="2">
    <citation type="submission" date="2025-09" db="UniProtKB">
        <authorList>
            <consortium name="Ensembl"/>
        </authorList>
    </citation>
    <scope>IDENTIFICATION</scope>
</reference>
<proteinExistence type="predicted"/>
<feature type="compositionally biased region" description="Basic residues" evidence="3">
    <location>
        <begin position="173"/>
        <end position="186"/>
    </location>
</feature>
<feature type="region of interest" description="Disordered" evidence="3">
    <location>
        <begin position="101"/>
        <end position="122"/>
    </location>
</feature>
<evidence type="ECO:0000313" key="4">
    <source>
        <dbReference type="Ensembl" id="ENSPLAP00000000450.1"/>
    </source>
</evidence>
<keyword evidence="2" id="KW-0963">Cytoplasm</keyword>
<reference evidence="4" key="1">
    <citation type="submission" date="2025-08" db="UniProtKB">
        <authorList>
            <consortium name="Ensembl"/>
        </authorList>
    </citation>
    <scope>IDENTIFICATION</scope>
</reference>
<evidence type="ECO:0000256" key="3">
    <source>
        <dbReference type="SAM" id="MobiDB-lite"/>
    </source>
</evidence>
<evidence type="ECO:0008006" key="6">
    <source>
        <dbReference type="Google" id="ProtNLM"/>
    </source>
</evidence>